<protein>
    <submittedName>
        <fullName evidence="1">P pilus assembly/Cpx signaling pathway, periplasmic inhibitor/zinc-resistance associated protein</fullName>
    </submittedName>
</protein>
<organism evidence="1 2">
    <name type="scientific">Kingella kingae</name>
    <dbReference type="NCBI Taxonomy" id="504"/>
    <lineage>
        <taxon>Bacteria</taxon>
        <taxon>Pseudomonadati</taxon>
        <taxon>Pseudomonadota</taxon>
        <taxon>Betaproteobacteria</taxon>
        <taxon>Neisseriales</taxon>
        <taxon>Neisseriaceae</taxon>
        <taxon>Kingella</taxon>
    </lineage>
</organism>
<reference evidence="1 2" key="1">
    <citation type="submission" date="2018-06" db="EMBL/GenBank/DDBJ databases">
        <authorList>
            <consortium name="Pathogen Informatics"/>
            <person name="Doyle S."/>
        </authorList>
    </citation>
    <scope>NUCLEOTIDE SEQUENCE [LARGE SCALE GENOMIC DNA]</scope>
    <source>
        <strain evidence="1 2">NCTC10529</strain>
    </source>
</reference>
<accession>A0AAX2J556</accession>
<dbReference type="EMBL" id="LS483426">
    <property type="protein sequence ID" value="SQH25138.1"/>
    <property type="molecule type" value="Genomic_DNA"/>
</dbReference>
<dbReference type="Gene3D" id="1.20.120.1490">
    <property type="match status" value="1"/>
</dbReference>
<evidence type="ECO:0000313" key="2">
    <source>
        <dbReference type="Proteomes" id="UP000248598"/>
    </source>
</evidence>
<dbReference type="AlphaFoldDB" id="A0AAX2J556"/>
<dbReference type="InterPro" id="IPR012899">
    <property type="entry name" value="LTXXQ"/>
</dbReference>
<dbReference type="Pfam" id="PF07813">
    <property type="entry name" value="LTXXQ"/>
    <property type="match status" value="1"/>
</dbReference>
<gene>
    <name evidence="1" type="ORF">NCTC10529_01333</name>
</gene>
<name>A0AAX2J556_KINKI</name>
<proteinExistence type="predicted"/>
<dbReference type="GO" id="GO:0042597">
    <property type="term" value="C:periplasmic space"/>
    <property type="evidence" value="ECO:0007669"/>
    <property type="project" value="InterPro"/>
</dbReference>
<dbReference type="RefSeq" id="WP_032827640.1">
    <property type="nucleotide sequence ID" value="NZ_CP050136.1"/>
</dbReference>
<dbReference type="GeneID" id="93262616"/>
<sequence>MILSTFRLCTVACAAGMLVAHVPAEAFSIRPNCDLRTLKLSVPQRVQLQLLRQHYKAESDRIVREIRNNRGGIELSGLFEKGMFDPTYARRVAYERYADEMAQTVEELRFYHDMYQILTPEQQKMWLNLCIKH</sequence>
<dbReference type="Proteomes" id="UP000248598">
    <property type="component" value="Chromosome 1"/>
</dbReference>
<evidence type="ECO:0000313" key="1">
    <source>
        <dbReference type="EMBL" id="SQH25138.1"/>
    </source>
</evidence>